<dbReference type="AlphaFoldDB" id="A0A2T0QLN9"/>
<protein>
    <submittedName>
        <fullName evidence="2">Uncharacterized protein</fullName>
    </submittedName>
</protein>
<reference evidence="2 3" key="1">
    <citation type="submission" date="2018-03" db="EMBL/GenBank/DDBJ databases">
        <title>Genomic Encyclopedia of Archaeal and Bacterial Type Strains, Phase II (KMG-II): from individual species to whole genera.</title>
        <authorList>
            <person name="Goeker M."/>
        </authorList>
    </citation>
    <scope>NUCLEOTIDE SEQUENCE [LARGE SCALE GENOMIC DNA]</scope>
    <source>
        <strain evidence="2 3">DSM 19711</strain>
    </source>
</reference>
<sequence length="115" mass="11745">MHEHVNRAGPSDEVLASAAVVALNEAAAGHGVELPDPHPDDVAPRATVDPGELVGEAPHGWAVMALAPLDGGARTLGVGTVVETAGAARLAVAYVRARGWQAQARPHEVEEAHCA</sequence>
<dbReference type="EMBL" id="PVZF01000039">
    <property type="protein sequence ID" value="PRY05397.1"/>
    <property type="molecule type" value="Genomic_DNA"/>
</dbReference>
<feature type="region of interest" description="Disordered" evidence="1">
    <location>
        <begin position="29"/>
        <end position="54"/>
    </location>
</feature>
<accession>A0A2T0QLN9</accession>
<proteinExistence type="predicted"/>
<evidence type="ECO:0000256" key="1">
    <source>
        <dbReference type="SAM" id="MobiDB-lite"/>
    </source>
</evidence>
<keyword evidence="3" id="KW-1185">Reference proteome</keyword>
<comment type="caution">
    <text evidence="2">The sequence shown here is derived from an EMBL/GenBank/DDBJ whole genome shotgun (WGS) entry which is preliminary data.</text>
</comment>
<dbReference type="Proteomes" id="UP000238083">
    <property type="component" value="Unassembled WGS sequence"/>
</dbReference>
<organism evidence="2 3">
    <name type="scientific">Kineococcus rhizosphaerae</name>
    <dbReference type="NCBI Taxonomy" id="559628"/>
    <lineage>
        <taxon>Bacteria</taxon>
        <taxon>Bacillati</taxon>
        <taxon>Actinomycetota</taxon>
        <taxon>Actinomycetes</taxon>
        <taxon>Kineosporiales</taxon>
        <taxon>Kineosporiaceae</taxon>
        <taxon>Kineococcus</taxon>
    </lineage>
</organism>
<evidence type="ECO:0000313" key="3">
    <source>
        <dbReference type="Proteomes" id="UP000238083"/>
    </source>
</evidence>
<gene>
    <name evidence="2" type="ORF">CLV37_1399</name>
</gene>
<evidence type="ECO:0000313" key="2">
    <source>
        <dbReference type="EMBL" id="PRY05397.1"/>
    </source>
</evidence>
<feature type="compositionally biased region" description="Basic and acidic residues" evidence="1">
    <location>
        <begin position="33"/>
        <end position="43"/>
    </location>
</feature>
<name>A0A2T0QLN9_9ACTN</name>
<dbReference type="RefSeq" id="WP_106215738.1">
    <property type="nucleotide sequence ID" value="NZ_PVZF01000039.1"/>
</dbReference>